<dbReference type="Pfam" id="PF01699">
    <property type="entry name" value="Na_Ca_ex"/>
    <property type="match status" value="2"/>
</dbReference>
<dbReference type="InterPro" id="IPR032452">
    <property type="entry name" value="Na_Ca_Ex_C-exten"/>
</dbReference>
<keyword evidence="6" id="KW-0109">Calcium transport</keyword>
<dbReference type="PANTHER" id="PTHR11878">
    <property type="entry name" value="SODIUM/CALCIUM EXCHANGER"/>
    <property type="match status" value="1"/>
</dbReference>
<evidence type="ECO:0000259" key="22">
    <source>
        <dbReference type="SMART" id="SM00237"/>
    </source>
</evidence>
<dbReference type="PRINTS" id="PR01259">
    <property type="entry name" value="NACAEXCHNGR"/>
</dbReference>
<evidence type="ECO:0000256" key="20">
    <source>
        <dbReference type="SAM" id="MobiDB-lite"/>
    </source>
</evidence>
<comment type="catalytic activity">
    <reaction evidence="19">
        <text>Ca(2+)(in) + 3 Na(+)(out) = Ca(2+)(out) + 3 Na(+)(in)</text>
        <dbReference type="Rhea" id="RHEA:69955"/>
        <dbReference type="ChEBI" id="CHEBI:29101"/>
        <dbReference type="ChEBI" id="CHEBI:29108"/>
    </reaction>
</comment>
<feature type="transmembrane region" description="Helical" evidence="21">
    <location>
        <begin position="874"/>
        <end position="893"/>
    </location>
</feature>
<evidence type="ECO:0000256" key="18">
    <source>
        <dbReference type="ARBA" id="ARBA00023201"/>
    </source>
</evidence>
<feature type="transmembrane region" description="Helical" evidence="21">
    <location>
        <begin position="129"/>
        <end position="150"/>
    </location>
</feature>
<feature type="transmembrane region" description="Helical" evidence="21">
    <location>
        <begin position="905"/>
        <end position="925"/>
    </location>
</feature>
<dbReference type="InterPro" id="IPR004837">
    <property type="entry name" value="NaCa_Exmemb"/>
</dbReference>
<keyword evidence="14" id="KW-0915">Sodium</keyword>
<feature type="transmembrane region" description="Helical" evidence="21">
    <location>
        <begin position="796"/>
        <end position="816"/>
    </location>
</feature>
<dbReference type="GO" id="GO:0098703">
    <property type="term" value="P:calcium ion import across plasma membrane"/>
    <property type="evidence" value="ECO:0007669"/>
    <property type="project" value="TreeGrafter"/>
</dbReference>
<evidence type="ECO:0000256" key="19">
    <source>
        <dbReference type="ARBA" id="ARBA00033667"/>
    </source>
</evidence>
<evidence type="ECO:0000256" key="13">
    <source>
        <dbReference type="ARBA" id="ARBA00022989"/>
    </source>
</evidence>
<reference evidence="24" key="1">
    <citation type="submission" date="2024-02" db="UniProtKB">
        <authorList>
            <consortium name="WormBaseParasite"/>
        </authorList>
    </citation>
    <scope>IDENTIFICATION</scope>
</reference>
<feature type="transmembrane region" description="Helical" evidence="21">
    <location>
        <begin position="162"/>
        <end position="183"/>
    </location>
</feature>
<dbReference type="SUPFAM" id="SSF141072">
    <property type="entry name" value="CalX-like"/>
    <property type="match status" value="2"/>
</dbReference>
<dbReference type="Pfam" id="PF16494">
    <property type="entry name" value="Na_Ca_ex_C"/>
    <property type="match status" value="1"/>
</dbReference>
<keyword evidence="16 21" id="KW-0472">Membrane</keyword>
<evidence type="ECO:0000256" key="5">
    <source>
        <dbReference type="ARBA" id="ARBA00022475"/>
    </source>
</evidence>
<dbReference type="InterPro" id="IPR051171">
    <property type="entry name" value="CaCA"/>
</dbReference>
<dbReference type="GO" id="GO:0030424">
    <property type="term" value="C:axon"/>
    <property type="evidence" value="ECO:0007669"/>
    <property type="project" value="TreeGrafter"/>
</dbReference>
<dbReference type="InterPro" id="IPR003644">
    <property type="entry name" value="Calx_beta"/>
</dbReference>
<proteinExistence type="inferred from homology"/>
<evidence type="ECO:0000256" key="9">
    <source>
        <dbReference type="ARBA" id="ARBA00022729"/>
    </source>
</evidence>
<feature type="region of interest" description="Disordered" evidence="20">
    <location>
        <begin position="744"/>
        <end position="763"/>
    </location>
</feature>
<dbReference type="InterPro" id="IPR044880">
    <property type="entry name" value="NCX_ion-bd_dom_sf"/>
</dbReference>
<accession>A0AAF5D2M2</accession>
<dbReference type="Gene3D" id="2.60.40.2030">
    <property type="match status" value="2"/>
</dbReference>
<dbReference type="GO" id="GO:0005432">
    <property type="term" value="F:calcium:sodium antiporter activity"/>
    <property type="evidence" value="ECO:0007669"/>
    <property type="project" value="InterPro"/>
</dbReference>
<dbReference type="InterPro" id="IPR038081">
    <property type="entry name" value="CalX-like_sf"/>
</dbReference>
<dbReference type="InterPro" id="IPR004836">
    <property type="entry name" value="Na_Ca_Ex"/>
</dbReference>
<dbReference type="SMART" id="SM00237">
    <property type="entry name" value="Calx_beta"/>
    <property type="match status" value="2"/>
</dbReference>
<dbReference type="Proteomes" id="UP000035681">
    <property type="component" value="Unplaced"/>
</dbReference>
<keyword evidence="11" id="KW-0106">Calcium</keyword>
<comment type="similarity">
    <text evidence="2">Belongs to the Ca(2+):cation antiporter (CaCA) (TC 2.A.19) family. SLC8 subfamily.</text>
</comment>
<dbReference type="GO" id="GO:0005516">
    <property type="term" value="F:calmodulin binding"/>
    <property type="evidence" value="ECO:0007669"/>
    <property type="project" value="UniProtKB-KW"/>
</dbReference>
<dbReference type="NCBIfam" id="TIGR00845">
    <property type="entry name" value="caca"/>
    <property type="match status" value="1"/>
</dbReference>
<feature type="transmembrane region" description="Helical" evidence="21">
    <location>
        <begin position="67"/>
        <end position="88"/>
    </location>
</feature>
<keyword evidence="4" id="KW-0050">Antiport</keyword>
<evidence type="ECO:0000256" key="2">
    <source>
        <dbReference type="ARBA" id="ARBA00007489"/>
    </source>
</evidence>
<keyword evidence="23" id="KW-1185">Reference proteome</keyword>
<evidence type="ECO:0000256" key="6">
    <source>
        <dbReference type="ARBA" id="ARBA00022568"/>
    </source>
</evidence>
<feature type="transmembrane region" description="Helical" evidence="21">
    <location>
        <begin position="195"/>
        <end position="217"/>
    </location>
</feature>
<evidence type="ECO:0000256" key="12">
    <source>
        <dbReference type="ARBA" id="ARBA00022860"/>
    </source>
</evidence>
<evidence type="ECO:0000256" key="16">
    <source>
        <dbReference type="ARBA" id="ARBA00023136"/>
    </source>
</evidence>
<feature type="transmembrane region" description="Helical" evidence="21">
    <location>
        <begin position="941"/>
        <end position="959"/>
    </location>
</feature>
<dbReference type="Pfam" id="PF03160">
    <property type="entry name" value="Calx-beta"/>
    <property type="match status" value="1"/>
</dbReference>
<dbReference type="WBParaSite" id="TCONS_00004770.p1">
    <property type="protein sequence ID" value="TCONS_00004770.p1"/>
    <property type="gene ID" value="XLOC_002759"/>
</dbReference>
<keyword evidence="13 21" id="KW-1133">Transmembrane helix</keyword>
<dbReference type="GO" id="GO:0098794">
    <property type="term" value="C:postsynapse"/>
    <property type="evidence" value="ECO:0007669"/>
    <property type="project" value="TreeGrafter"/>
</dbReference>
<evidence type="ECO:0000256" key="4">
    <source>
        <dbReference type="ARBA" id="ARBA00022449"/>
    </source>
</evidence>
<sequence>VFQLKMTFGRLSPCLMPIVLLVIIIYLSKTVEAGTNCSAADATRNCIDGLIVPIWRPFLDLTTEDRFLRGTIYFVVIAYMFLGVSIVADRFMSSIEVITSMERTVVVKRPGLEPMKVTVRIWNDTVSNLTLMALGSSAPEILLSIIEVVARKFEAGDLGPNTIVGSAAFNLFMIIAICVSAVPSTEIRRQKHLDVFFVTATWSVFAYIWLYLILSFFSPGVIEIWEGLLTFAFFPLTVLTAYIADIKIIQRRFLPRKYRRSSHGMIVTEGEEMKMLEGNGLSDGNGYKMIPYTDASDPAVKAFEEHRREFIETMREIRRKNPHIDPVELQKQAEYEMISKGPKTRAFYRVQATRRLIGGGDIVKKRLDKEHDKNLDAIIQAQERQARQNTCRIFFDPAHYTILENVGTFDVVVGRDGGPEGLTVMVDYYTEDGTANSGSDYIPVKGTLTFYPEDKHQRISIEIVDDDVFEEDEHFYLHLKNLRVRTKDGLILDPTRIGGIPVAQIETPATATIMILDDDHAGVYSFEHDHFQAIESCGHISVRVQRTSGCRGKVIIPYKTSDGTGISGKHYEAKEGELVFEDNQTEAFIEIGIIDTEQYERSDYFFLELGPPIWAKKMSDLAKIQERFHRRMERKRGSVSSSVEDKEDNETYQHRLAKKLEEWFSNNKKEDFSEAPYDLTQDQLEIAELGKPRLGEFRKCQITIKESKEFQSVVDRMLKTANTSLMLGTSSWREQFIDALTVSAGDDDDDDNDDIESKSGSAVSLPKQPTTFDYVMHFLCVPWKLTFATIPPTEYWGGWACFVVSIFMIGLLTALIGDLASQFGCWVGLKDAVTAITFVALGTSVPDTFASKVAAIQDKYADSSIGNVTGSNGVNVFLGIGIAWTMAAVYHWYHGNVFYVNPGTLAFSVTVFCIEAVICITVIVLRRNKAIGGELGGPVKYKVLTSGFFVCLWLFYIGVSSLESYCYIAEPLIILKKKTENHYKNICCD</sequence>
<keyword evidence="10" id="KW-0677">Repeat</keyword>
<dbReference type="GO" id="GO:0042383">
    <property type="term" value="C:sarcolemma"/>
    <property type="evidence" value="ECO:0007669"/>
    <property type="project" value="TreeGrafter"/>
</dbReference>
<evidence type="ECO:0000256" key="7">
    <source>
        <dbReference type="ARBA" id="ARBA00022692"/>
    </source>
</evidence>
<keyword evidence="18" id="KW-0739">Sodium transport</keyword>
<keyword evidence="9" id="KW-0732">Signal</keyword>
<feature type="domain" description="Calx-beta" evidence="22">
    <location>
        <begin position="381"/>
        <end position="480"/>
    </location>
</feature>
<keyword evidence="8" id="KW-0479">Metal-binding</keyword>
<dbReference type="GO" id="GO:0007154">
    <property type="term" value="P:cell communication"/>
    <property type="evidence" value="ECO:0007669"/>
    <property type="project" value="InterPro"/>
</dbReference>
<name>A0AAF5D2M2_STRER</name>
<dbReference type="GO" id="GO:0046872">
    <property type="term" value="F:metal ion binding"/>
    <property type="evidence" value="ECO:0007669"/>
    <property type="project" value="UniProtKB-KW"/>
</dbReference>
<evidence type="ECO:0000256" key="11">
    <source>
        <dbReference type="ARBA" id="ARBA00022837"/>
    </source>
</evidence>
<evidence type="ECO:0000256" key="10">
    <source>
        <dbReference type="ARBA" id="ARBA00022737"/>
    </source>
</evidence>
<feature type="domain" description="Calx-beta" evidence="22">
    <location>
        <begin position="511"/>
        <end position="610"/>
    </location>
</feature>
<dbReference type="PANTHER" id="PTHR11878:SF65">
    <property type="entry name" value="NA_CA-EXCHANGE PROTEIN, ISOFORM G"/>
    <property type="match status" value="1"/>
</dbReference>
<evidence type="ECO:0000256" key="17">
    <source>
        <dbReference type="ARBA" id="ARBA00023180"/>
    </source>
</evidence>
<evidence type="ECO:0000256" key="21">
    <source>
        <dbReference type="SAM" id="Phobius"/>
    </source>
</evidence>
<keyword evidence="3" id="KW-0813">Transport</keyword>
<evidence type="ECO:0000313" key="23">
    <source>
        <dbReference type="Proteomes" id="UP000035681"/>
    </source>
</evidence>
<evidence type="ECO:0000256" key="3">
    <source>
        <dbReference type="ARBA" id="ARBA00022448"/>
    </source>
</evidence>
<feature type="transmembrane region" description="Helical" evidence="21">
    <location>
        <begin position="7"/>
        <end position="27"/>
    </location>
</feature>
<organism evidence="23 24">
    <name type="scientific">Strongyloides stercoralis</name>
    <name type="common">Threadworm</name>
    <dbReference type="NCBI Taxonomy" id="6248"/>
    <lineage>
        <taxon>Eukaryota</taxon>
        <taxon>Metazoa</taxon>
        <taxon>Ecdysozoa</taxon>
        <taxon>Nematoda</taxon>
        <taxon>Chromadorea</taxon>
        <taxon>Rhabditida</taxon>
        <taxon>Tylenchina</taxon>
        <taxon>Panagrolaimomorpha</taxon>
        <taxon>Strongyloidoidea</taxon>
        <taxon>Strongyloididae</taxon>
        <taxon>Strongyloides</taxon>
    </lineage>
</organism>
<evidence type="ECO:0000256" key="15">
    <source>
        <dbReference type="ARBA" id="ARBA00023065"/>
    </source>
</evidence>
<protein>
    <submittedName>
        <fullName evidence="24">Calx-beta domain-containing protein</fullName>
    </submittedName>
</protein>
<dbReference type="AlphaFoldDB" id="A0AAF5D2M2"/>
<keyword evidence="7 21" id="KW-0812">Transmembrane</keyword>
<dbReference type="Gene3D" id="1.20.1420.30">
    <property type="entry name" value="NCX, central ion-binding region"/>
    <property type="match status" value="2"/>
</dbReference>
<feature type="compositionally biased region" description="Acidic residues" evidence="20">
    <location>
        <begin position="745"/>
        <end position="754"/>
    </location>
</feature>
<evidence type="ECO:0000313" key="24">
    <source>
        <dbReference type="WBParaSite" id="TCONS_00004770.p1"/>
    </source>
</evidence>
<keyword evidence="17" id="KW-0325">Glycoprotein</keyword>
<keyword evidence="15" id="KW-0406">Ion transport</keyword>
<feature type="transmembrane region" description="Helical" evidence="21">
    <location>
        <begin position="229"/>
        <end position="249"/>
    </location>
</feature>
<evidence type="ECO:0000256" key="14">
    <source>
        <dbReference type="ARBA" id="ARBA00023053"/>
    </source>
</evidence>
<keyword evidence="12" id="KW-0112">Calmodulin-binding</keyword>
<evidence type="ECO:0000256" key="1">
    <source>
        <dbReference type="ARBA" id="ARBA00004651"/>
    </source>
</evidence>
<keyword evidence="5" id="KW-1003">Cell membrane</keyword>
<comment type="subcellular location">
    <subcellularLocation>
        <location evidence="1">Cell membrane</location>
        <topology evidence="1">Multi-pass membrane protein</topology>
    </subcellularLocation>
</comment>
<evidence type="ECO:0000256" key="8">
    <source>
        <dbReference type="ARBA" id="ARBA00022723"/>
    </source>
</evidence>